<dbReference type="PANTHER" id="PTHR36974:SF1">
    <property type="entry name" value="DOXX FAMILY MEMBRANE PROTEIN"/>
    <property type="match status" value="1"/>
</dbReference>
<dbReference type="AlphaFoldDB" id="A0A6J4TAG1"/>
<proteinExistence type="predicted"/>
<accession>A0A6J4TAG1</accession>
<organism evidence="2">
    <name type="scientific">uncultured Solirubrobacteraceae bacterium</name>
    <dbReference type="NCBI Taxonomy" id="1162706"/>
    <lineage>
        <taxon>Bacteria</taxon>
        <taxon>Bacillati</taxon>
        <taxon>Actinomycetota</taxon>
        <taxon>Thermoleophilia</taxon>
        <taxon>Solirubrobacterales</taxon>
        <taxon>Solirubrobacteraceae</taxon>
        <taxon>environmental samples</taxon>
    </lineage>
</organism>
<dbReference type="PANTHER" id="PTHR36974">
    <property type="entry name" value="MEMBRANE PROTEIN-RELATED"/>
    <property type="match status" value="1"/>
</dbReference>
<evidence type="ECO:0000256" key="1">
    <source>
        <dbReference type="SAM" id="Phobius"/>
    </source>
</evidence>
<protein>
    <recommendedName>
        <fullName evidence="3">Cytoplasmic membrane protein FsxA</fullName>
    </recommendedName>
</protein>
<evidence type="ECO:0008006" key="3">
    <source>
        <dbReference type="Google" id="ProtNLM"/>
    </source>
</evidence>
<reference evidence="2" key="1">
    <citation type="submission" date="2020-02" db="EMBL/GenBank/DDBJ databases">
        <authorList>
            <person name="Meier V. D."/>
        </authorList>
    </citation>
    <scope>NUCLEOTIDE SEQUENCE</scope>
    <source>
        <strain evidence="2">AVDCRST_MAG69</strain>
    </source>
</reference>
<feature type="transmembrane region" description="Helical" evidence="1">
    <location>
        <begin position="114"/>
        <end position="134"/>
    </location>
</feature>
<feature type="transmembrane region" description="Helical" evidence="1">
    <location>
        <begin position="21"/>
        <end position="40"/>
    </location>
</feature>
<gene>
    <name evidence="2" type="ORF">AVDCRST_MAG69-2901</name>
</gene>
<dbReference type="EMBL" id="CADCVP010000319">
    <property type="protein sequence ID" value="CAA9518242.1"/>
    <property type="molecule type" value="Genomic_DNA"/>
</dbReference>
<feature type="transmembrane region" description="Helical" evidence="1">
    <location>
        <begin position="82"/>
        <end position="102"/>
    </location>
</feature>
<keyword evidence="1" id="KW-0812">Transmembrane</keyword>
<keyword evidence="1" id="KW-1133">Transmembrane helix</keyword>
<feature type="transmembrane region" description="Helical" evidence="1">
    <location>
        <begin position="52"/>
        <end position="75"/>
    </location>
</feature>
<keyword evidence="1" id="KW-0472">Membrane</keyword>
<name>A0A6J4TAG1_9ACTN</name>
<evidence type="ECO:0000313" key="2">
    <source>
        <dbReference type="EMBL" id="CAA9518242.1"/>
    </source>
</evidence>
<sequence>MTLVSPALTRRPARSSFNFRLRRVPLAALFVTTGTLHFLTPEPFVSIVPDALPAPLALVYASGIAEIAGGLGLLGRRTARPAGWFLIATLLAIFPANIGMALNPERHPDIPEALLWVRLPLQAVLILWIHRVAIRPPRPS</sequence>